<sequence length="170" mass="18332">MSAGHSKPICAGYSPSCPSRCRLDLSSKRDLGPQLTDPRVIEEIFRAAVAKTASRMRACQEGRMTAQELREADGRLIDWLAATLSGENENFGTTEGWNPEGLARFLSSEIPGALSHALGREPESQEEVIRAAAELMTADIWSSLRAGEAALEEAALRWSSLLTGAPAEFA</sequence>
<protein>
    <recommendedName>
        <fullName evidence="3">DUF2267 domain-containing protein</fullName>
    </recommendedName>
</protein>
<name>A0ABT7IMP4_9BURK</name>
<dbReference type="RefSeq" id="WP_243376541.1">
    <property type="nucleotide sequence ID" value="NZ_JAKZJU020000001.1"/>
</dbReference>
<organism evidence="1 2">
    <name type="scientific">Mesosutterella faecium</name>
    <dbReference type="NCBI Taxonomy" id="2925194"/>
    <lineage>
        <taxon>Bacteria</taxon>
        <taxon>Pseudomonadati</taxon>
        <taxon>Pseudomonadota</taxon>
        <taxon>Betaproteobacteria</taxon>
        <taxon>Burkholderiales</taxon>
        <taxon>Sutterellaceae</taxon>
        <taxon>Mesosutterella</taxon>
    </lineage>
</organism>
<reference evidence="1" key="1">
    <citation type="submission" date="2023-03" db="EMBL/GenBank/DDBJ databases">
        <title>Mesosutterella sp. nov. isolated from porcine feces.</title>
        <authorList>
            <person name="Yu S."/>
        </authorList>
    </citation>
    <scope>NUCLEOTIDE SEQUENCE</scope>
    <source>
        <strain evidence="1">AGMB02718</strain>
    </source>
</reference>
<keyword evidence="2" id="KW-1185">Reference proteome</keyword>
<comment type="caution">
    <text evidence="1">The sequence shown here is derived from an EMBL/GenBank/DDBJ whole genome shotgun (WGS) entry which is preliminary data.</text>
</comment>
<gene>
    <name evidence="1" type="ORF">MUN46_006885</name>
</gene>
<evidence type="ECO:0000313" key="1">
    <source>
        <dbReference type="EMBL" id="MDL2059651.1"/>
    </source>
</evidence>
<evidence type="ECO:0008006" key="3">
    <source>
        <dbReference type="Google" id="ProtNLM"/>
    </source>
</evidence>
<accession>A0ABT7IMP4</accession>
<dbReference type="Proteomes" id="UP001165481">
    <property type="component" value="Unassembled WGS sequence"/>
</dbReference>
<dbReference type="EMBL" id="JAKZJU020000001">
    <property type="protein sequence ID" value="MDL2059651.1"/>
    <property type="molecule type" value="Genomic_DNA"/>
</dbReference>
<evidence type="ECO:0000313" key="2">
    <source>
        <dbReference type="Proteomes" id="UP001165481"/>
    </source>
</evidence>
<proteinExistence type="predicted"/>